<keyword evidence="2" id="KW-1185">Reference proteome</keyword>
<comment type="caution">
    <text evidence="1">The sequence shown here is derived from an EMBL/GenBank/DDBJ whole genome shotgun (WGS) entry which is preliminary data.</text>
</comment>
<dbReference type="CDD" id="cd10436">
    <property type="entry name" value="GIY-YIG_EndoII_Hpy188I_like"/>
    <property type="match status" value="1"/>
</dbReference>
<sequence>MNYDRKTVLPALEGMKSKADKIRALALAGYLRTEIAELLGIKYQHARHVLERSGISLGRTRDVVLDREPVEVEVETDVGEQGLQPTRAEYLIKSGGFRRIGEWRLVAADDGFELSGPAPKEPGVYAFVVDDVVSYIGVTLTTLHTRLGHYRRGNEAMRTSQRVKGLILEALRAGSAVDVLVAIPKPAEWHSMPVNMAAGLEAGLISHILPAWNIRGARR</sequence>
<protein>
    <submittedName>
        <fullName evidence="1">GIY-YIG nuclease family protein</fullName>
    </submittedName>
</protein>
<dbReference type="Gene3D" id="3.40.1440.40">
    <property type="match status" value="1"/>
</dbReference>
<evidence type="ECO:0000313" key="2">
    <source>
        <dbReference type="Proteomes" id="UP001596053"/>
    </source>
</evidence>
<proteinExistence type="predicted"/>
<reference evidence="2" key="1">
    <citation type="journal article" date="2019" name="Int. J. Syst. Evol. Microbiol.">
        <title>The Global Catalogue of Microorganisms (GCM) 10K type strain sequencing project: providing services to taxonomists for standard genome sequencing and annotation.</title>
        <authorList>
            <consortium name="The Broad Institute Genomics Platform"/>
            <consortium name="The Broad Institute Genome Sequencing Center for Infectious Disease"/>
            <person name="Wu L."/>
            <person name="Ma J."/>
        </authorList>
    </citation>
    <scope>NUCLEOTIDE SEQUENCE [LARGE SCALE GENOMIC DNA]</scope>
    <source>
        <strain evidence="2">NCAIM B.01391</strain>
    </source>
</reference>
<dbReference type="InterPro" id="IPR053748">
    <property type="entry name" value="Host_DNA_Degrad_Endo"/>
</dbReference>
<evidence type="ECO:0000313" key="1">
    <source>
        <dbReference type="EMBL" id="MFC5423811.1"/>
    </source>
</evidence>
<organism evidence="1 2">
    <name type="scientific">Bosea eneae</name>
    <dbReference type="NCBI Taxonomy" id="151454"/>
    <lineage>
        <taxon>Bacteria</taxon>
        <taxon>Pseudomonadati</taxon>
        <taxon>Pseudomonadota</taxon>
        <taxon>Alphaproteobacteria</taxon>
        <taxon>Hyphomicrobiales</taxon>
        <taxon>Boseaceae</taxon>
        <taxon>Bosea</taxon>
    </lineage>
</organism>
<dbReference type="InterPro" id="IPR044556">
    <property type="entry name" value="EndoII-like_GIY-YIG"/>
</dbReference>
<gene>
    <name evidence="1" type="ORF">ACFPOB_30260</name>
</gene>
<dbReference type="Proteomes" id="UP001596053">
    <property type="component" value="Unassembled WGS sequence"/>
</dbReference>
<name>A0ABW0IZR0_9HYPH</name>
<accession>A0ABW0IZR0</accession>
<dbReference type="EMBL" id="JBHSLW010000125">
    <property type="protein sequence ID" value="MFC5423811.1"/>
    <property type="molecule type" value="Genomic_DNA"/>
</dbReference>
<dbReference type="RefSeq" id="WP_306223820.1">
    <property type="nucleotide sequence ID" value="NZ_JBHSLW010000125.1"/>
</dbReference>